<evidence type="ECO:0000256" key="1">
    <source>
        <dbReference type="SAM" id="MobiDB-lite"/>
    </source>
</evidence>
<organism evidence="2 3">
    <name type="scientific">Colletotrichum spaethianum</name>
    <dbReference type="NCBI Taxonomy" id="700344"/>
    <lineage>
        <taxon>Eukaryota</taxon>
        <taxon>Fungi</taxon>
        <taxon>Dikarya</taxon>
        <taxon>Ascomycota</taxon>
        <taxon>Pezizomycotina</taxon>
        <taxon>Sordariomycetes</taxon>
        <taxon>Hypocreomycetidae</taxon>
        <taxon>Glomerellales</taxon>
        <taxon>Glomerellaceae</taxon>
        <taxon>Colletotrichum</taxon>
        <taxon>Colletotrichum spaethianum species complex</taxon>
    </lineage>
</organism>
<dbReference type="GeneID" id="73324485"/>
<evidence type="ECO:0000313" key="3">
    <source>
        <dbReference type="Proteomes" id="UP001055115"/>
    </source>
</evidence>
<dbReference type="RefSeq" id="XP_049125852.1">
    <property type="nucleotide sequence ID" value="XM_049269895.1"/>
</dbReference>
<evidence type="ECO:0000313" key="2">
    <source>
        <dbReference type="EMBL" id="GKT43502.1"/>
    </source>
</evidence>
<reference evidence="2 3" key="1">
    <citation type="submission" date="2022-03" db="EMBL/GenBank/DDBJ databases">
        <title>Genome data of Colletotrichum spp.</title>
        <authorList>
            <person name="Utami Y.D."/>
            <person name="Hiruma K."/>
        </authorList>
    </citation>
    <scope>NUCLEOTIDE SEQUENCE [LARGE SCALE GENOMIC DNA]</scope>
    <source>
        <strain evidence="2 3">MAFF 239500</strain>
    </source>
</reference>
<dbReference type="AlphaFoldDB" id="A0AA37L810"/>
<dbReference type="Proteomes" id="UP001055115">
    <property type="component" value="Unassembled WGS sequence"/>
</dbReference>
<accession>A0AA37L810</accession>
<sequence length="59" mass="6090">MPPKAAATSSRPSAAVHGDGTGEGPDAGSTVYIVYQHDDDPGPLPSRIRRLDAVITYPG</sequence>
<protein>
    <submittedName>
        <fullName evidence="2">Uncharacterized protein</fullName>
    </submittedName>
</protein>
<proteinExistence type="predicted"/>
<comment type="caution">
    <text evidence="2">The sequence shown here is derived from an EMBL/GenBank/DDBJ whole genome shotgun (WGS) entry which is preliminary data.</text>
</comment>
<feature type="region of interest" description="Disordered" evidence="1">
    <location>
        <begin position="1"/>
        <end position="46"/>
    </location>
</feature>
<gene>
    <name evidence="2" type="ORF">ColSpa_03683</name>
</gene>
<name>A0AA37L810_9PEZI</name>
<keyword evidence="3" id="KW-1185">Reference proteome</keyword>
<dbReference type="EMBL" id="BQXU01000007">
    <property type="protein sequence ID" value="GKT43502.1"/>
    <property type="molecule type" value="Genomic_DNA"/>
</dbReference>